<dbReference type="EMBL" id="AP018227">
    <property type="protein sequence ID" value="BAY86138.1"/>
    <property type="molecule type" value="Genomic_DNA"/>
</dbReference>
<dbReference type="InterPro" id="IPR036249">
    <property type="entry name" value="Thioredoxin-like_sf"/>
</dbReference>
<protein>
    <recommendedName>
        <fullName evidence="3">Sucraseferredoxin family protein</fullName>
    </recommendedName>
</protein>
<accession>A0A1Z4LYE9</accession>
<dbReference type="InterPro" id="IPR010350">
    <property type="entry name" value="Aim32/Apd1-like_bac"/>
</dbReference>
<evidence type="ECO:0000313" key="1">
    <source>
        <dbReference type="EMBL" id="BAY86138.1"/>
    </source>
</evidence>
<dbReference type="PANTHER" id="PTHR31902:SF22">
    <property type="entry name" value="SLL1203 PROTEIN"/>
    <property type="match status" value="1"/>
</dbReference>
<dbReference type="AlphaFoldDB" id="A0A1Z4LYE9"/>
<dbReference type="Gene3D" id="3.40.30.10">
    <property type="entry name" value="Glutaredoxin"/>
    <property type="match status" value="1"/>
</dbReference>
<evidence type="ECO:0000313" key="2">
    <source>
        <dbReference type="Proteomes" id="UP000218418"/>
    </source>
</evidence>
<dbReference type="PANTHER" id="PTHR31902">
    <property type="entry name" value="ACTIN PATCHES DISTAL PROTEIN 1"/>
    <property type="match status" value="1"/>
</dbReference>
<dbReference type="CDD" id="cd03062">
    <property type="entry name" value="TRX_Fd_Sucrase"/>
    <property type="match status" value="1"/>
</dbReference>
<dbReference type="Proteomes" id="UP000218418">
    <property type="component" value="Chromosome"/>
</dbReference>
<organism evidence="1 2">
    <name type="scientific">Calothrix parasitica NIES-267</name>
    <dbReference type="NCBI Taxonomy" id="1973488"/>
    <lineage>
        <taxon>Bacteria</taxon>
        <taxon>Bacillati</taxon>
        <taxon>Cyanobacteriota</taxon>
        <taxon>Cyanophyceae</taxon>
        <taxon>Nostocales</taxon>
        <taxon>Calotrichaceae</taxon>
        <taxon>Calothrix</taxon>
    </lineage>
</organism>
<dbReference type="SUPFAM" id="SSF52833">
    <property type="entry name" value="Thioredoxin-like"/>
    <property type="match status" value="1"/>
</dbReference>
<dbReference type="PIRSF" id="PIRSF035042">
    <property type="entry name" value="UCP035042_thirdx"/>
    <property type="match status" value="1"/>
</dbReference>
<dbReference type="OrthoDB" id="3399139at2"/>
<sequence length="331" mass="38093">MTSQKVLGDCQFCSVISKANKEDPIGTANKADIYLITEIPLPWTEQQLLTNPVIQQVFSLLKELQEKNIRAIPMAIAPDKEYSVSEYTRVIYYHRPAQSFAKFEKQEFLIPESQLTHLVTALLKHPDKIHQFESYRQPSNCNRELMICTHGNVDAACARFGFPIYQKLRQEYAAKSNGKLRVWRCSHFGGHQFAPTCLDLPTGQFWAHLEPEILDTLVQRNSAVAQLRQFYRGWSGFAKFEQIVEREIWMKQGWEWLNYQKSGQVIAQDTANEDADWAEVRIDFISPDSNTQGSYEAKVEVCGSVMTALNSGKEQPLQSVKQYRVTQLKKY</sequence>
<reference evidence="1 2" key="1">
    <citation type="submission" date="2017-06" db="EMBL/GenBank/DDBJ databases">
        <title>Genome sequencing of cyanobaciteial culture collection at National Institute for Environmental Studies (NIES).</title>
        <authorList>
            <person name="Hirose Y."/>
            <person name="Shimura Y."/>
            <person name="Fujisawa T."/>
            <person name="Nakamura Y."/>
            <person name="Kawachi M."/>
        </authorList>
    </citation>
    <scope>NUCLEOTIDE SEQUENCE [LARGE SCALE GENOMIC DNA]</scope>
    <source>
        <strain evidence="1 2">NIES-267</strain>
    </source>
</reference>
<proteinExistence type="predicted"/>
<keyword evidence="2" id="KW-1185">Reference proteome</keyword>
<gene>
    <name evidence="1" type="ORF">NIES267_56440</name>
</gene>
<dbReference type="Pfam" id="PF06999">
    <property type="entry name" value="Suc_Fer-like"/>
    <property type="match status" value="1"/>
</dbReference>
<evidence type="ECO:0008006" key="3">
    <source>
        <dbReference type="Google" id="ProtNLM"/>
    </source>
</evidence>
<name>A0A1Z4LYE9_9CYAN</name>
<dbReference type="InterPro" id="IPR009737">
    <property type="entry name" value="Aim32/Apd1-like"/>
</dbReference>